<dbReference type="NCBIfam" id="NF041251">
    <property type="entry name" value="omp10_alpha_prot"/>
    <property type="match status" value="1"/>
</dbReference>
<organism evidence="8 9">
    <name type="scientific">Hoeflea ulvae</name>
    <dbReference type="NCBI Taxonomy" id="2983764"/>
    <lineage>
        <taxon>Bacteria</taxon>
        <taxon>Pseudomonadati</taxon>
        <taxon>Pseudomonadota</taxon>
        <taxon>Alphaproteobacteria</taxon>
        <taxon>Hyphomicrobiales</taxon>
        <taxon>Rhizobiaceae</taxon>
        <taxon>Hoeflea</taxon>
    </lineage>
</organism>
<dbReference type="RefSeq" id="WP_267614365.1">
    <property type="nucleotide sequence ID" value="NZ_JAOVZQ010000001.1"/>
</dbReference>
<evidence type="ECO:0000256" key="4">
    <source>
        <dbReference type="ARBA" id="ARBA00023139"/>
    </source>
</evidence>
<dbReference type="Pfam" id="PF26368">
    <property type="entry name" value="OMP10"/>
    <property type="match status" value="1"/>
</dbReference>
<evidence type="ECO:0000256" key="3">
    <source>
        <dbReference type="ARBA" id="ARBA00023136"/>
    </source>
</evidence>
<evidence type="ECO:0000256" key="1">
    <source>
        <dbReference type="ARBA" id="ARBA00004459"/>
    </source>
</evidence>
<comment type="subcellular location">
    <subcellularLocation>
        <location evidence="1">Cell outer membrane</location>
        <topology evidence="1">Lipid-anchor</topology>
    </subcellularLocation>
</comment>
<comment type="similarity">
    <text evidence="7">Belongs to the rhizobiaceae omp10 lipoprotein family.</text>
</comment>
<evidence type="ECO:0000256" key="2">
    <source>
        <dbReference type="ARBA" id="ARBA00022729"/>
    </source>
</evidence>
<gene>
    <name evidence="8" type="ORF">OEG82_21420</name>
</gene>
<dbReference type="Proteomes" id="UP001081283">
    <property type="component" value="Unassembled WGS sequence"/>
</dbReference>
<evidence type="ECO:0000256" key="5">
    <source>
        <dbReference type="ARBA" id="ARBA00023237"/>
    </source>
</evidence>
<keyword evidence="2" id="KW-0732">Signal</keyword>
<evidence type="ECO:0000313" key="8">
    <source>
        <dbReference type="EMBL" id="MCY0096552.1"/>
    </source>
</evidence>
<keyword evidence="5" id="KW-0998">Cell outer membrane</keyword>
<protein>
    <recommendedName>
        <fullName evidence="10">Outer membrane lipoprotein omp10</fullName>
    </recommendedName>
</protein>
<evidence type="ECO:0000256" key="6">
    <source>
        <dbReference type="ARBA" id="ARBA00023288"/>
    </source>
</evidence>
<evidence type="ECO:0000313" key="9">
    <source>
        <dbReference type="Proteomes" id="UP001081283"/>
    </source>
</evidence>
<keyword evidence="3" id="KW-0472">Membrane</keyword>
<evidence type="ECO:0000256" key="7">
    <source>
        <dbReference type="ARBA" id="ARBA00044505"/>
    </source>
</evidence>
<dbReference type="PROSITE" id="PS51257">
    <property type="entry name" value="PROKAR_LIPOPROTEIN"/>
    <property type="match status" value="1"/>
</dbReference>
<dbReference type="InterPro" id="IPR049857">
    <property type="entry name" value="Omp10-like"/>
</dbReference>
<keyword evidence="6" id="KW-0449">Lipoprotein</keyword>
<keyword evidence="9" id="KW-1185">Reference proteome</keyword>
<name>A0ABT3YL57_9HYPH</name>
<proteinExistence type="inferred from homology"/>
<comment type="caution">
    <text evidence="8">The sequence shown here is derived from an EMBL/GenBank/DDBJ whole genome shotgun (WGS) entry which is preliminary data.</text>
</comment>
<sequence length="120" mass="12894">MKLHRIIAIGALAGLLAACQSPSYSPRPIAVQPQGIEGQWVDPNGIISSFSAGRFETRTTDTNSLLAEGSYRHISDQMVEIELTSLLRQTTSRVNCALAGSSQLNCTSSTGAQFTLVRRV</sequence>
<keyword evidence="4" id="KW-0564">Palmitate</keyword>
<dbReference type="EMBL" id="JAOVZQ010000001">
    <property type="protein sequence ID" value="MCY0096552.1"/>
    <property type="molecule type" value="Genomic_DNA"/>
</dbReference>
<accession>A0ABT3YL57</accession>
<reference evidence="8" key="1">
    <citation type="submission" date="2022-10" db="EMBL/GenBank/DDBJ databases">
        <title>Hoeflea sp. J2-29, isolated from marine algae.</title>
        <authorList>
            <person name="Kristyanto S."/>
            <person name="Kim J.M."/>
            <person name="Jeon C.O."/>
        </authorList>
    </citation>
    <scope>NUCLEOTIDE SEQUENCE</scope>
    <source>
        <strain evidence="8">J2-29</strain>
    </source>
</reference>
<evidence type="ECO:0008006" key="10">
    <source>
        <dbReference type="Google" id="ProtNLM"/>
    </source>
</evidence>